<evidence type="ECO:0000313" key="4">
    <source>
        <dbReference type="Proteomes" id="UP001175001"/>
    </source>
</evidence>
<accession>A0AA40CJ93</accession>
<dbReference type="Pfam" id="PF10056">
    <property type="entry name" value="DUF2293"/>
    <property type="match status" value="1"/>
</dbReference>
<comment type="caution">
    <text evidence="3">The sequence shown here is derived from an EMBL/GenBank/DDBJ whole genome shotgun (WGS) entry which is preliminary data.</text>
</comment>
<feature type="region of interest" description="Disordered" evidence="1">
    <location>
        <begin position="202"/>
        <end position="277"/>
    </location>
</feature>
<feature type="compositionally biased region" description="Basic residues" evidence="1">
    <location>
        <begin position="260"/>
        <end position="277"/>
    </location>
</feature>
<organism evidence="3 4">
    <name type="scientific">Lasiodiplodia hormozganensis</name>
    <dbReference type="NCBI Taxonomy" id="869390"/>
    <lineage>
        <taxon>Eukaryota</taxon>
        <taxon>Fungi</taxon>
        <taxon>Dikarya</taxon>
        <taxon>Ascomycota</taxon>
        <taxon>Pezizomycotina</taxon>
        <taxon>Dothideomycetes</taxon>
        <taxon>Dothideomycetes incertae sedis</taxon>
        <taxon>Botryosphaeriales</taxon>
        <taxon>Botryosphaeriaceae</taxon>
        <taxon>Lasiodiplodia</taxon>
    </lineage>
</organism>
<dbReference type="PANTHER" id="PTHR38113">
    <property type="match status" value="1"/>
</dbReference>
<evidence type="ECO:0000259" key="2">
    <source>
        <dbReference type="Pfam" id="PF10056"/>
    </source>
</evidence>
<name>A0AA40CJ93_9PEZI</name>
<dbReference type="EMBL" id="JAUJDW010000080">
    <property type="protein sequence ID" value="KAK0640477.1"/>
    <property type="molecule type" value="Genomic_DNA"/>
</dbReference>
<feature type="compositionally biased region" description="Basic residues" evidence="1">
    <location>
        <begin position="240"/>
        <end position="252"/>
    </location>
</feature>
<dbReference type="PANTHER" id="PTHR38113:SF2">
    <property type="entry name" value="DUF2293 DOMAIN-CONTAINING PROTEIN"/>
    <property type="match status" value="1"/>
</dbReference>
<reference evidence="3" key="1">
    <citation type="submission" date="2023-06" db="EMBL/GenBank/DDBJ databases">
        <title>Multi-omics analyses reveal the molecular pathogenesis toolkit of Lasiodiplodia hormozganensis, a cross-kingdom pathogen.</title>
        <authorList>
            <person name="Felix C."/>
            <person name="Meneses R."/>
            <person name="Goncalves M.F.M."/>
            <person name="Tilleman L."/>
            <person name="Duarte A.S."/>
            <person name="Jorrin-Novo J.V."/>
            <person name="Van De Peer Y."/>
            <person name="Deforce D."/>
            <person name="Van Nieuwerburgh F."/>
            <person name="Esteves A.C."/>
            <person name="Alves A."/>
        </authorList>
    </citation>
    <scope>NUCLEOTIDE SEQUENCE</scope>
    <source>
        <strain evidence="3">CBS 339.90</strain>
    </source>
</reference>
<evidence type="ECO:0000256" key="1">
    <source>
        <dbReference type="SAM" id="MobiDB-lite"/>
    </source>
</evidence>
<dbReference type="Proteomes" id="UP001175001">
    <property type="component" value="Unassembled WGS sequence"/>
</dbReference>
<proteinExistence type="predicted"/>
<sequence length="277" mass="30775">MAPRPGQEREVNQRVPVRPDYVFVKKGDPYITRHCRQLTKEMGKDLFVVVDDKKRSLGLRVPKNVHSTVLAADAATKADRLAATAARDSRLLADARSTLLRLYPATPADAVDGIVAHTFRKHSGRVGRAGDMELDEKVTLGLRAHVRHKYTDYDRLMRHEGLDKDEARRRIAHEVDEVVRKWQGGEQGPIWGRRRLSLRNAGVGVNNAGSGGGSASGSPKRGRTKGTSSRVTTKKTGGGIKKRPRMKQKRTLAKTPRVSKTARKPMRSTRARRGKKA</sequence>
<dbReference type="AlphaFoldDB" id="A0AA40CJ93"/>
<protein>
    <recommendedName>
        <fullName evidence="2">DUF2293 domain-containing protein</fullName>
    </recommendedName>
</protein>
<feature type="domain" description="DUF2293" evidence="2">
    <location>
        <begin position="99"/>
        <end position="183"/>
    </location>
</feature>
<evidence type="ECO:0000313" key="3">
    <source>
        <dbReference type="EMBL" id="KAK0640477.1"/>
    </source>
</evidence>
<dbReference type="InterPro" id="IPR018744">
    <property type="entry name" value="DUF2293"/>
</dbReference>
<gene>
    <name evidence="3" type="ORF">DIS24_g9287</name>
</gene>
<keyword evidence="4" id="KW-1185">Reference proteome</keyword>